<evidence type="ECO:0000313" key="4">
    <source>
        <dbReference type="Proteomes" id="UP000233837"/>
    </source>
</evidence>
<evidence type="ECO:0000313" key="3">
    <source>
        <dbReference type="EMBL" id="PKU86182.1"/>
    </source>
</evidence>
<evidence type="ECO:0000256" key="1">
    <source>
        <dbReference type="SAM" id="MobiDB-lite"/>
    </source>
</evidence>
<dbReference type="PANTHER" id="PTHR35046:SF18">
    <property type="entry name" value="RNA-DIRECTED DNA POLYMERASE"/>
    <property type="match status" value="1"/>
</dbReference>
<keyword evidence="4" id="KW-1185">Reference proteome</keyword>
<feature type="region of interest" description="Disordered" evidence="1">
    <location>
        <begin position="1"/>
        <end position="26"/>
    </location>
</feature>
<dbReference type="PANTHER" id="PTHR35046">
    <property type="entry name" value="ZINC KNUCKLE (CCHC-TYPE) FAMILY PROTEIN"/>
    <property type="match status" value="1"/>
</dbReference>
<dbReference type="EMBL" id="KZ501954">
    <property type="protein sequence ID" value="PKU86182.1"/>
    <property type="molecule type" value="Genomic_DNA"/>
</dbReference>
<reference evidence="3 4" key="1">
    <citation type="journal article" date="2016" name="Sci. Rep.">
        <title>The Dendrobium catenatum Lindl. genome sequence provides insights into polysaccharide synthase, floral development and adaptive evolution.</title>
        <authorList>
            <person name="Zhang G.Q."/>
            <person name="Xu Q."/>
            <person name="Bian C."/>
            <person name="Tsai W.C."/>
            <person name="Yeh C.M."/>
            <person name="Liu K.W."/>
            <person name="Yoshida K."/>
            <person name="Zhang L.S."/>
            <person name="Chang S.B."/>
            <person name="Chen F."/>
            <person name="Shi Y."/>
            <person name="Su Y.Y."/>
            <person name="Zhang Y.Q."/>
            <person name="Chen L.J."/>
            <person name="Yin Y."/>
            <person name="Lin M."/>
            <person name="Huang H."/>
            <person name="Deng H."/>
            <person name="Wang Z.W."/>
            <person name="Zhu S.L."/>
            <person name="Zhao X."/>
            <person name="Deng C."/>
            <person name="Niu S.C."/>
            <person name="Huang J."/>
            <person name="Wang M."/>
            <person name="Liu G.H."/>
            <person name="Yang H.J."/>
            <person name="Xiao X.J."/>
            <person name="Hsiao Y.Y."/>
            <person name="Wu W.L."/>
            <person name="Chen Y.Y."/>
            <person name="Mitsuda N."/>
            <person name="Ohme-Takagi M."/>
            <person name="Luo Y.B."/>
            <person name="Van de Peer Y."/>
            <person name="Liu Z.J."/>
        </authorList>
    </citation>
    <scope>NUCLEOTIDE SEQUENCE [LARGE SCALE GENOMIC DNA]</scope>
    <source>
        <tissue evidence="3">The whole plant</tissue>
    </source>
</reference>
<feature type="domain" description="Retrotransposon gag" evidence="2">
    <location>
        <begin position="71"/>
        <end position="169"/>
    </location>
</feature>
<dbReference type="AlphaFoldDB" id="A0A2I0XE48"/>
<dbReference type="Pfam" id="PF03732">
    <property type="entry name" value="Retrotrans_gag"/>
    <property type="match status" value="1"/>
</dbReference>
<protein>
    <recommendedName>
        <fullName evidence="2">Retrotransposon gag domain-containing protein</fullName>
    </recommendedName>
</protein>
<gene>
    <name evidence="3" type="ORF">MA16_Dca002013</name>
</gene>
<reference evidence="3 4" key="2">
    <citation type="journal article" date="2017" name="Nature">
        <title>The Apostasia genome and the evolution of orchids.</title>
        <authorList>
            <person name="Zhang G.Q."/>
            <person name="Liu K.W."/>
            <person name="Li Z."/>
            <person name="Lohaus R."/>
            <person name="Hsiao Y.Y."/>
            <person name="Niu S.C."/>
            <person name="Wang J.Y."/>
            <person name="Lin Y.C."/>
            <person name="Xu Q."/>
            <person name="Chen L.J."/>
            <person name="Yoshida K."/>
            <person name="Fujiwara S."/>
            <person name="Wang Z.W."/>
            <person name="Zhang Y.Q."/>
            <person name="Mitsuda N."/>
            <person name="Wang M."/>
            <person name="Liu G.H."/>
            <person name="Pecoraro L."/>
            <person name="Huang H.X."/>
            <person name="Xiao X.J."/>
            <person name="Lin M."/>
            <person name="Wu X.Y."/>
            <person name="Wu W.L."/>
            <person name="Chen Y.Y."/>
            <person name="Chang S.B."/>
            <person name="Sakamoto S."/>
            <person name="Ohme-Takagi M."/>
            <person name="Yagi M."/>
            <person name="Zeng S.J."/>
            <person name="Shen C.Y."/>
            <person name="Yeh C.M."/>
            <person name="Luo Y.B."/>
            <person name="Tsai W.C."/>
            <person name="Van de Peer Y."/>
            <person name="Liu Z.J."/>
        </authorList>
    </citation>
    <scope>NUCLEOTIDE SEQUENCE [LARGE SCALE GENOMIC DNA]</scope>
    <source>
        <tissue evidence="3">The whole plant</tissue>
    </source>
</reference>
<evidence type="ECO:0000259" key="2">
    <source>
        <dbReference type="Pfam" id="PF03732"/>
    </source>
</evidence>
<dbReference type="Proteomes" id="UP000233837">
    <property type="component" value="Unassembled WGS sequence"/>
</dbReference>
<accession>A0A2I0XE48</accession>
<name>A0A2I0XE48_9ASPA</name>
<dbReference type="InterPro" id="IPR005162">
    <property type="entry name" value="Retrotrans_gag_dom"/>
</dbReference>
<organism evidence="3 4">
    <name type="scientific">Dendrobium catenatum</name>
    <dbReference type="NCBI Taxonomy" id="906689"/>
    <lineage>
        <taxon>Eukaryota</taxon>
        <taxon>Viridiplantae</taxon>
        <taxon>Streptophyta</taxon>
        <taxon>Embryophyta</taxon>
        <taxon>Tracheophyta</taxon>
        <taxon>Spermatophyta</taxon>
        <taxon>Magnoliopsida</taxon>
        <taxon>Liliopsida</taxon>
        <taxon>Asparagales</taxon>
        <taxon>Orchidaceae</taxon>
        <taxon>Epidendroideae</taxon>
        <taxon>Malaxideae</taxon>
        <taxon>Dendrobiinae</taxon>
        <taxon>Dendrobium</taxon>
    </lineage>
</organism>
<sequence>MPSESDGEFVPVQGHQRRRGNQHANPQGEFRVKLDIPFFDGRLHIEDYLNWERSVETFFEYMDIEPEKQVKYVACRLKGGARAWWLQLLQTRRREGRGPVRNWHRMKQLLRSHFLPTDYEQMLYLRYQHCNQGSRTVNEYTEEFYRLSARNNLNENTTQIVARYIGGLKDAIQDKLELNSVWSLSQAFNFALKAEMQLSRAYKQYPPRRSYNDVSADIINLLLQFLSR</sequence>
<proteinExistence type="predicted"/>